<evidence type="ECO:0000313" key="3">
    <source>
        <dbReference type="EMBL" id="KAH0466024.1"/>
    </source>
</evidence>
<keyword evidence="4" id="KW-1185">Reference proteome</keyword>
<feature type="transmembrane region" description="Helical" evidence="2">
    <location>
        <begin position="268"/>
        <end position="288"/>
    </location>
</feature>
<dbReference type="InterPro" id="IPR040229">
    <property type="entry name" value="At3g27390-like"/>
</dbReference>
<keyword evidence="2" id="KW-1133">Transmembrane helix</keyword>
<dbReference type="PANTHER" id="PTHR31133:SF2">
    <property type="entry name" value="EXPRESSED PROTEIN"/>
    <property type="match status" value="1"/>
</dbReference>
<feature type="compositionally biased region" description="Pro residues" evidence="1">
    <location>
        <begin position="658"/>
        <end position="667"/>
    </location>
</feature>
<feature type="transmembrane region" description="Helical" evidence="2">
    <location>
        <begin position="113"/>
        <end position="139"/>
    </location>
</feature>
<feature type="transmembrane region" description="Helical" evidence="2">
    <location>
        <begin position="334"/>
        <end position="355"/>
    </location>
</feature>
<protein>
    <submittedName>
        <fullName evidence="3">Uncharacterized protein</fullName>
    </submittedName>
</protein>
<reference evidence="3 4" key="1">
    <citation type="journal article" date="2021" name="Hortic Res">
        <title>Chromosome-scale assembly of the Dendrobium chrysotoxum genome enhances the understanding of orchid evolution.</title>
        <authorList>
            <person name="Zhang Y."/>
            <person name="Zhang G.Q."/>
            <person name="Zhang D."/>
            <person name="Liu X.D."/>
            <person name="Xu X.Y."/>
            <person name="Sun W.H."/>
            <person name="Yu X."/>
            <person name="Zhu X."/>
            <person name="Wang Z.W."/>
            <person name="Zhao X."/>
            <person name="Zhong W.Y."/>
            <person name="Chen H."/>
            <person name="Yin W.L."/>
            <person name="Huang T."/>
            <person name="Niu S.C."/>
            <person name="Liu Z.J."/>
        </authorList>
    </citation>
    <scope>NUCLEOTIDE SEQUENCE [LARGE SCALE GENOMIC DNA]</scope>
    <source>
        <strain evidence="3">Lindl</strain>
    </source>
</reference>
<keyword evidence="2" id="KW-0472">Membrane</keyword>
<dbReference type="EMBL" id="JAGFBR010000006">
    <property type="protein sequence ID" value="KAH0466024.1"/>
    <property type="molecule type" value="Genomic_DNA"/>
</dbReference>
<accession>A0AAV7HE41</accession>
<proteinExistence type="predicted"/>
<feature type="region of interest" description="Disordered" evidence="1">
    <location>
        <begin position="628"/>
        <end position="667"/>
    </location>
</feature>
<dbReference type="PANTHER" id="PTHR31133">
    <property type="entry name" value="MEMBRANE PROTEIN"/>
    <property type="match status" value="1"/>
</dbReference>
<dbReference type="AlphaFoldDB" id="A0AAV7HE41"/>
<feature type="transmembrane region" description="Helical" evidence="2">
    <location>
        <begin position="309"/>
        <end position="328"/>
    </location>
</feature>
<keyword evidence="2" id="KW-0812">Transmembrane</keyword>
<feature type="compositionally biased region" description="Basic and acidic residues" evidence="1">
    <location>
        <begin position="629"/>
        <end position="655"/>
    </location>
</feature>
<gene>
    <name evidence="3" type="ORF">IEQ34_006127</name>
</gene>
<name>A0AAV7HE41_DENCH</name>
<feature type="transmembrane region" description="Helical" evidence="2">
    <location>
        <begin position="160"/>
        <end position="191"/>
    </location>
</feature>
<comment type="caution">
    <text evidence="3">The sequence shown here is derived from an EMBL/GenBank/DDBJ whole genome shotgun (WGS) entry which is preliminary data.</text>
</comment>
<evidence type="ECO:0000256" key="2">
    <source>
        <dbReference type="SAM" id="Phobius"/>
    </source>
</evidence>
<sequence>MFKISDSSFRSLSLLDLSSSHDPFDFSNPPLCPPLSPTFFSLKKAHGSVCFGHEGPHWLLSQAMELYIIPSFLLPSSAPWNHQRYLILILNNILLHNLDKDAKNEQLHLQKNLAAIIGPLVAILVIVGNSAVIIGLWPVHFFWTCYCVAKTKRLGLVLKLLFLLCLPVPLLLWPVIGIFGCILIGVGYGYFAPLIDTFEAVGEDVIDKLYHCFMDGCESTIKGACTLVRDFTDICFHSYFSLMDGLSEKVADDEIALDIKLTRLPSCLLVSVLGVPIDVLAITIVALAKSPYMLLRGWHRLLYDLIGREGPFLETVCVPFAGLAILLWPLAVTGAVIAAVICSFFLGLYGVVIVYEENSVKMGFAYIVSVISLFDEYTNDLLYLREGSCLPRPKYRKHHVTHAQKILSQEKEIESTISSPKTTKLEFNQSRTLRKAIQQLKPIQIWDWLFRSCKLNGRILLSEGLISIVDIEESVIKGNSKKLSIKLPAWCILQCLVRSARIDANGLLISDGVELTNFSWPKDKVLEWLFGPLLIMKEQIKGLHLEENEESCLRNLIMTNKNERPEDWENKFPSDDMVRRAQVQAILRRLQGIVASLSRMPTFRRRFNNLVKDLYVYAIETGKLSSNDIESKTRSKIGRDLEERKKHNINLERASKSLPPPDNAEFV</sequence>
<evidence type="ECO:0000256" key="1">
    <source>
        <dbReference type="SAM" id="MobiDB-lite"/>
    </source>
</evidence>
<organism evidence="3 4">
    <name type="scientific">Dendrobium chrysotoxum</name>
    <name type="common">Orchid</name>
    <dbReference type="NCBI Taxonomy" id="161865"/>
    <lineage>
        <taxon>Eukaryota</taxon>
        <taxon>Viridiplantae</taxon>
        <taxon>Streptophyta</taxon>
        <taxon>Embryophyta</taxon>
        <taxon>Tracheophyta</taxon>
        <taxon>Spermatophyta</taxon>
        <taxon>Magnoliopsida</taxon>
        <taxon>Liliopsida</taxon>
        <taxon>Asparagales</taxon>
        <taxon>Orchidaceae</taxon>
        <taxon>Epidendroideae</taxon>
        <taxon>Malaxideae</taxon>
        <taxon>Dendrobiinae</taxon>
        <taxon>Dendrobium</taxon>
    </lineage>
</organism>
<dbReference type="Proteomes" id="UP000775213">
    <property type="component" value="Unassembled WGS sequence"/>
</dbReference>
<dbReference type="GO" id="GO:0010228">
    <property type="term" value="P:vegetative to reproductive phase transition of meristem"/>
    <property type="evidence" value="ECO:0007669"/>
    <property type="project" value="TreeGrafter"/>
</dbReference>
<evidence type="ECO:0000313" key="4">
    <source>
        <dbReference type="Proteomes" id="UP000775213"/>
    </source>
</evidence>